<protein>
    <submittedName>
        <fullName evidence="8">MFS family permease</fullName>
    </submittedName>
</protein>
<feature type="transmembrane region" description="Helical" evidence="6">
    <location>
        <begin position="288"/>
        <end position="306"/>
    </location>
</feature>
<evidence type="ECO:0000256" key="3">
    <source>
        <dbReference type="ARBA" id="ARBA00022692"/>
    </source>
</evidence>
<keyword evidence="3 6" id="KW-0812">Transmembrane</keyword>
<feature type="transmembrane region" description="Helical" evidence="6">
    <location>
        <begin position="157"/>
        <end position="178"/>
    </location>
</feature>
<dbReference type="InterPro" id="IPR036259">
    <property type="entry name" value="MFS_trans_sf"/>
</dbReference>
<organism evidence="8 9">
    <name type="scientific">Amycolatopsis lexingtonensis</name>
    <dbReference type="NCBI Taxonomy" id="218822"/>
    <lineage>
        <taxon>Bacteria</taxon>
        <taxon>Bacillati</taxon>
        <taxon>Actinomycetota</taxon>
        <taxon>Actinomycetes</taxon>
        <taxon>Pseudonocardiales</taxon>
        <taxon>Pseudonocardiaceae</taxon>
        <taxon>Amycolatopsis</taxon>
    </lineage>
</organism>
<feature type="transmembrane region" description="Helical" evidence="6">
    <location>
        <begin position="348"/>
        <end position="367"/>
    </location>
</feature>
<evidence type="ECO:0000313" key="8">
    <source>
        <dbReference type="EMBL" id="MBE1493496.1"/>
    </source>
</evidence>
<feature type="domain" description="Major facilitator superfamily (MFS) profile" evidence="7">
    <location>
        <begin position="5"/>
        <end position="449"/>
    </location>
</feature>
<dbReference type="RefSeq" id="WP_086856083.1">
    <property type="nucleotide sequence ID" value="NZ_JADBEG010000001.1"/>
</dbReference>
<feature type="transmembrane region" description="Helical" evidence="6">
    <location>
        <begin position="388"/>
        <end position="407"/>
    </location>
</feature>
<keyword evidence="2" id="KW-0813">Transport</keyword>
<keyword evidence="9" id="KW-1185">Reference proteome</keyword>
<dbReference type="Proteomes" id="UP000631670">
    <property type="component" value="Unassembled WGS sequence"/>
</dbReference>
<feature type="transmembrane region" description="Helical" evidence="6">
    <location>
        <begin position="75"/>
        <end position="94"/>
    </location>
</feature>
<dbReference type="InterPro" id="IPR011701">
    <property type="entry name" value="MFS"/>
</dbReference>
<dbReference type="Gene3D" id="1.20.1720.10">
    <property type="entry name" value="Multidrug resistance protein D"/>
    <property type="match status" value="1"/>
</dbReference>
<comment type="caution">
    <text evidence="8">The sequence shown here is derived from an EMBL/GenBank/DDBJ whole genome shotgun (WGS) entry which is preliminary data.</text>
</comment>
<sequence length="462" mass="46474">MRRPTLLLLALGAFVTTLDNTIVAAGAPSIGRDLALDLGALQWIALGYMLPFAGLLPAGGALVDRWGPRRTLSAALLAFGSGAAAGGLAGSLWLLVAARVLQGVAAAFLVPGLLSLLRTNLDARGRTLGAAVWTACLAAALALGPALGGILSASLGWAWIFFVNLPFVAAMFVLLPATTAPGRTDGATRAPPLAAMVLVTASLVLLTTALAEPRFALPLLAAGAVVGMVFAVRERRARDRLVPAALTGNRVFTGSLGLQLLWGLGISGIFFFTPLLHQEFLGLGPVGAGLPLVLVAVAVIAATPLVPRAVARHCPLRTVAGGLAVVGAGLLALAAVNRIPEIWPRVPGLVLIGAGSAFTVPMTSHALDVVAERHSGTASGLLTAARELSSALGVALIGAVLTAVRAVRLGAGAAPPVALAGGYTAGLLAAAALTFAGALLAVRVAKTRSADTSSPRDKRAVP</sequence>
<gene>
    <name evidence="8" type="ORF">H4696_000596</name>
</gene>
<evidence type="ECO:0000256" key="1">
    <source>
        <dbReference type="ARBA" id="ARBA00004651"/>
    </source>
</evidence>
<dbReference type="PROSITE" id="PS50850">
    <property type="entry name" value="MFS"/>
    <property type="match status" value="1"/>
</dbReference>
<feature type="transmembrane region" description="Helical" evidence="6">
    <location>
        <begin position="215"/>
        <end position="232"/>
    </location>
</feature>
<dbReference type="SUPFAM" id="SSF103473">
    <property type="entry name" value="MFS general substrate transporter"/>
    <property type="match status" value="1"/>
</dbReference>
<evidence type="ECO:0000256" key="2">
    <source>
        <dbReference type="ARBA" id="ARBA00022448"/>
    </source>
</evidence>
<dbReference type="PANTHER" id="PTHR42718">
    <property type="entry name" value="MAJOR FACILITATOR SUPERFAMILY MULTIDRUG TRANSPORTER MFSC"/>
    <property type="match status" value="1"/>
</dbReference>
<evidence type="ECO:0000313" key="9">
    <source>
        <dbReference type="Proteomes" id="UP000631670"/>
    </source>
</evidence>
<dbReference type="Gene3D" id="1.20.1250.20">
    <property type="entry name" value="MFS general substrate transporter like domains"/>
    <property type="match status" value="1"/>
</dbReference>
<dbReference type="EMBL" id="JADBEG010000001">
    <property type="protein sequence ID" value="MBE1493496.1"/>
    <property type="molecule type" value="Genomic_DNA"/>
</dbReference>
<evidence type="ECO:0000256" key="4">
    <source>
        <dbReference type="ARBA" id="ARBA00022989"/>
    </source>
</evidence>
<proteinExistence type="predicted"/>
<evidence type="ECO:0000259" key="7">
    <source>
        <dbReference type="PROSITE" id="PS50850"/>
    </source>
</evidence>
<reference evidence="8 9" key="1">
    <citation type="submission" date="2020-10" db="EMBL/GenBank/DDBJ databases">
        <title>Sequencing the genomes of 1000 actinobacteria strains.</title>
        <authorList>
            <person name="Klenk H.-P."/>
        </authorList>
    </citation>
    <scope>NUCLEOTIDE SEQUENCE [LARGE SCALE GENOMIC DNA]</scope>
    <source>
        <strain evidence="8 9">DSM 44653</strain>
    </source>
</reference>
<keyword evidence="4 6" id="KW-1133">Transmembrane helix</keyword>
<evidence type="ECO:0000256" key="6">
    <source>
        <dbReference type="SAM" id="Phobius"/>
    </source>
</evidence>
<accession>A0ABR9HRE9</accession>
<dbReference type="InterPro" id="IPR020846">
    <property type="entry name" value="MFS_dom"/>
</dbReference>
<feature type="transmembrane region" description="Helical" evidence="6">
    <location>
        <begin position="40"/>
        <end position="63"/>
    </location>
</feature>
<comment type="subcellular location">
    <subcellularLocation>
        <location evidence="1">Cell membrane</location>
        <topology evidence="1">Multi-pass membrane protein</topology>
    </subcellularLocation>
</comment>
<feature type="transmembrane region" description="Helical" evidence="6">
    <location>
        <begin position="190"/>
        <end position="209"/>
    </location>
</feature>
<evidence type="ECO:0000256" key="5">
    <source>
        <dbReference type="ARBA" id="ARBA00023136"/>
    </source>
</evidence>
<feature type="transmembrane region" description="Helical" evidence="6">
    <location>
        <begin position="129"/>
        <end position="151"/>
    </location>
</feature>
<dbReference type="Pfam" id="PF07690">
    <property type="entry name" value="MFS_1"/>
    <property type="match status" value="1"/>
</dbReference>
<feature type="transmembrane region" description="Helical" evidence="6">
    <location>
        <begin position="100"/>
        <end position="117"/>
    </location>
</feature>
<name>A0ABR9HRE9_9PSEU</name>
<keyword evidence="5 6" id="KW-0472">Membrane</keyword>
<feature type="transmembrane region" description="Helical" evidence="6">
    <location>
        <begin position="252"/>
        <end position="276"/>
    </location>
</feature>
<feature type="transmembrane region" description="Helical" evidence="6">
    <location>
        <begin position="318"/>
        <end position="336"/>
    </location>
</feature>
<feature type="transmembrane region" description="Helical" evidence="6">
    <location>
        <begin position="419"/>
        <end position="442"/>
    </location>
</feature>
<dbReference type="CDD" id="cd17321">
    <property type="entry name" value="MFS_MMR_MDR_like"/>
    <property type="match status" value="1"/>
</dbReference>
<dbReference type="PANTHER" id="PTHR42718:SF9">
    <property type="entry name" value="MAJOR FACILITATOR SUPERFAMILY MULTIDRUG TRANSPORTER MFSC"/>
    <property type="match status" value="1"/>
</dbReference>